<evidence type="ECO:0000256" key="3">
    <source>
        <dbReference type="ARBA" id="ARBA00023125"/>
    </source>
</evidence>
<accession>A0A9E7HEL3</accession>
<dbReference type="CDD" id="cd00018">
    <property type="entry name" value="AP2"/>
    <property type="match status" value="2"/>
</dbReference>
<evidence type="ECO:0000256" key="2">
    <source>
        <dbReference type="ARBA" id="ARBA00023015"/>
    </source>
</evidence>
<organism evidence="8 9">
    <name type="scientific">Musa troglodytarum</name>
    <name type="common">fe'i banana</name>
    <dbReference type="NCBI Taxonomy" id="320322"/>
    <lineage>
        <taxon>Eukaryota</taxon>
        <taxon>Viridiplantae</taxon>
        <taxon>Streptophyta</taxon>
        <taxon>Embryophyta</taxon>
        <taxon>Tracheophyta</taxon>
        <taxon>Spermatophyta</taxon>
        <taxon>Magnoliopsida</taxon>
        <taxon>Liliopsida</taxon>
        <taxon>Zingiberales</taxon>
        <taxon>Musaceae</taxon>
        <taxon>Musa</taxon>
    </lineage>
</organism>
<evidence type="ECO:0000313" key="9">
    <source>
        <dbReference type="Proteomes" id="UP001055439"/>
    </source>
</evidence>
<dbReference type="Gene3D" id="3.30.730.10">
    <property type="entry name" value="AP2/ERF domain"/>
    <property type="match status" value="2"/>
</dbReference>
<dbReference type="EMBL" id="CP097510">
    <property type="protein sequence ID" value="URE32145.1"/>
    <property type="molecule type" value="Genomic_DNA"/>
</dbReference>
<proteinExistence type="inferred from homology"/>
<dbReference type="Proteomes" id="UP001055439">
    <property type="component" value="Chromosome 8"/>
</dbReference>
<dbReference type="InterPro" id="IPR001471">
    <property type="entry name" value="AP2/ERF_dom"/>
</dbReference>
<dbReference type="PRINTS" id="PR00367">
    <property type="entry name" value="ETHRSPELEMNT"/>
</dbReference>
<evidence type="ECO:0000259" key="7">
    <source>
        <dbReference type="PROSITE" id="PS51032"/>
    </source>
</evidence>
<evidence type="ECO:0000256" key="4">
    <source>
        <dbReference type="ARBA" id="ARBA00023163"/>
    </source>
</evidence>
<dbReference type="GO" id="GO:0003700">
    <property type="term" value="F:DNA-binding transcription factor activity"/>
    <property type="evidence" value="ECO:0007669"/>
    <property type="project" value="InterPro"/>
</dbReference>
<feature type="domain" description="AP2/ERF" evidence="7">
    <location>
        <begin position="241"/>
        <end position="298"/>
    </location>
</feature>
<dbReference type="SMART" id="SM00380">
    <property type="entry name" value="AP2"/>
    <property type="match status" value="2"/>
</dbReference>
<dbReference type="GO" id="GO:0005634">
    <property type="term" value="C:nucleus"/>
    <property type="evidence" value="ECO:0007669"/>
    <property type="project" value="UniProtKB-SubCell"/>
</dbReference>
<dbReference type="Pfam" id="PF00847">
    <property type="entry name" value="AP2"/>
    <property type="match status" value="2"/>
</dbReference>
<evidence type="ECO:0000256" key="6">
    <source>
        <dbReference type="ARBA" id="ARBA00037973"/>
    </source>
</evidence>
<keyword evidence="4" id="KW-0804">Transcription</keyword>
<reference evidence="8" key="1">
    <citation type="submission" date="2022-05" db="EMBL/GenBank/DDBJ databases">
        <title>The Musa troglodytarum L. genome provides insights into the mechanism of non-climacteric behaviour and enrichment of carotenoids.</title>
        <authorList>
            <person name="Wang J."/>
        </authorList>
    </citation>
    <scope>NUCLEOTIDE SEQUENCE</scope>
    <source>
        <tissue evidence="8">Leaf</tissue>
    </source>
</reference>
<evidence type="ECO:0000256" key="5">
    <source>
        <dbReference type="ARBA" id="ARBA00023242"/>
    </source>
</evidence>
<dbReference type="PANTHER" id="PTHR32467">
    <property type="entry name" value="AP2-LIKE ETHYLENE-RESPONSIVE TRANSCRIPTION FACTOR"/>
    <property type="match status" value="1"/>
</dbReference>
<evidence type="ECO:0000313" key="8">
    <source>
        <dbReference type="EMBL" id="URE32145.1"/>
    </source>
</evidence>
<dbReference type="GO" id="GO:0009909">
    <property type="term" value="P:regulation of flower development"/>
    <property type="evidence" value="ECO:0007669"/>
    <property type="project" value="UniProtKB-ARBA"/>
</dbReference>
<keyword evidence="5" id="KW-0539">Nucleus</keyword>
<protein>
    <submittedName>
        <fullName evidence="8">Floral homeotic protein APETALA</fullName>
    </submittedName>
</protein>
<comment type="similarity">
    <text evidence="6">Belongs to the AP2/ERF transcription factor family. AP2 subfamily.</text>
</comment>
<dbReference type="AlphaFoldDB" id="A0A9E7HEL3"/>
<dbReference type="OrthoDB" id="207175at2759"/>
<dbReference type="GO" id="GO:0003677">
    <property type="term" value="F:DNA binding"/>
    <property type="evidence" value="ECO:0007669"/>
    <property type="project" value="UniProtKB-KW"/>
</dbReference>
<dbReference type="SUPFAM" id="SSF54171">
    <property type="entry name" value="DNA-binding domain"/>
    <property type="match status" value="2"/>
</dbReference>
<dbReference type="InterPro" id="IPR016177">
    <property type="entry name" value="DNA-bd_dom_sf"/>
</dbReference>
<name>A0A9E7HEL3_9LILI</name>
<dbReference type="PROSITE" id="PS51032">
    <property type="entry name" value="AP2_ERF"/>
    <property type="match status" value="2"/>
</dbReference>
<dbReference type="FunFam" id="3.30.730.10:FF:000004">
    <property type="entry name" value="AP2-like ethylene-responsive transcription factor"/>
    <property type="match status" value="1"/>
</dbReference>
<dbReference type="PANTHER" id="PTHR32467:SF142">
    <property type="entry name" value="FLORAL HOMEOTIC PROTEIN APETALA 2"/>
    <property type="match status" value="1"/>
</dbReference>
<keyword evidence="3" id="KW-0238">DNA-binding</keyword>
<evidence type="ECO:0000256" key="1">
    <source>
        <dbReference type="ARBA" id="ARBA00004123"/>
    </source>
</evidence>
<sequence>MVGGWDLNDAVSEEDGCCLMASAPAEDAGDDEKGMLAATSSGEVENSDSGTSVVVVEAFGGGTGKVFEFSLSGRRSVQSGAATVTHQFFPFGHSEGARAGGSSAPPSPRVHWTGVGFWQSSEPVVAGMATEAPTPVKKSRRGPRSRSSQYRGVTFYRRTGRWESHIWDCGKQVYLGGFDTAYAAARAYDRAAIKFRGVDADINFRLADYEEDIQQMGNLNKEEFVQVLRRQSGSFPRGSSKYRGVILRKTGKWEARMGQILGKKYVYLGLFDTEIEAARAYDTAAIKCNGKDAITNFDPKLYSNELGIETDHIEHNLDLSLGRSGSKRTNLEMIDDESSNVVDQQFLMGSESEWKRNMRLRFDDNFKLSKGNDSRSYSPPSNGFSRSPFGYVPVQTTDMSSVFHIIQLQSNPSCYDQVSTSGFPSQIATGHFRHPGPE</sequence>
<gene>
    <name evidence="8" type="ORF">MUK42_13260</name>
</gene>
<comment type="subcellular location">
    <subcellularLocation>
        <location evidence="1">Nucleus</location>
    </subcellularLocation>
</comment>
<feature type="domain" description="AP2/ERF" evidence="7">
    <location>
        <begin position="149"/>
        <end position="205"/>
    </location>
</feature>
<keyword evidence="2" id="KW-0805">Transcription regulation</keyword>
<keyword evidence="9" id="KW-1185">Reference proteome</keyword>
<dbReference type="InterPro" id="IPR036955">
    <property type="entry name" value="AP2/ERF_dom_sf"/>
</dbReference>